<name>A0ABT7VRV3_9GAMM</name>
<gene>
    <name evidence="1" type="ORF">QUF54_03325</name>
</gene>
<dbReference type="EMBL" id="JAUCGM010000128">
    <property type="protein sequence ID" value="MDM8562365.1"/>
    <property type="molecule type" value="Genomic_DNA"/>
</dbReference>
<protein>
    <submittedName>
        <fullName evidence="1">Uncharacterized protein</fullName>
    </submittedName>
</protein>
<proteinExistence type="predicted"/>
<keyword evidence="2" id="KW-1185">Reference proteome</keyword>
<accession>A0ABT7VRV3</accession>
<evidence type="ECO:0000313" key="2">
    <source>
        <dbReference type="Proteomes" id="UP001171945"/>
    </source>
</evidence>
<organism evidence="1 2">
    <name type="scientific">Candidatus Marithioploca araucensis</name>
    <dbReference type="NCBI Taxonomy" id="70273"/>
    <lineage>
        <taxon>Bacteria</taxon>
        <taxon>Pseudomonadati</taxon>
        <taxon>Pseudomonadota</taxon>
        <taxon>Gammaproteobacteria</taxon>
        <taxon>Thiotrichales</taxon>
        <taxon>Thiotrichaceae</taxon>
        <taxon>Candidatus Marithioploca</taxon>
    </lineage>
</organism>
<dbReference type="Proteomes" id="UP001171945">
    <property type="component" value="Unassembled WGS sequence"/>
</dbReference>
<sequence length="99" mass="11133">MEGHIMFDKVSHTLKAGDKLRFFALEIDLKNGTRFGGADAPMFWGATSDLITLTQTPVFGVEKLEFIDEQDNPYKYYYAMMAEDASGNMTLTEPDPLSQ</sequence>
<reference evidence="1" key="1">
    <citation type="submission" date="2023-06" db="EMBL/GenBank/DDBJ databases">
        <title>Uncultivated large filamentous bacteria from sulfidic sediments reveal new species and different genomic features in energy metabolism and defense.</title>
        <authorList>
            <person name="Fonseca A."/>
        </authorList>
    </citation>
    <scope>NUCLEOTIDE SEQUENCE</scope>
    <source>
        <strain evidence="1">HSG4</strain>
    </source>
</reference>
<evidence type="ECO:0000313" key="1">
    <source>
        <dbReference type="EMBL" id="MDM8562365.1"/>
    </source>
</evidence>
<comment type="caution">
    <text evidence="1">The sequence shown here is derived from an EMBL/GenBank/DDBJ whole genome shotgun (WGS) entry which is preliminary data.</text>
</comment>